<dbReference type="RefSeq" id="XP_043171926.1">
    <property type="nucleotide sequence ID" value="XM_043315991.1"/>
</dbReference>
<dbReference type="AlphaFoldDB" id="A0A8J2N4E6"/>
<accession>A0A8J2N4E6</accession>
<proteinExistence type="predicted"/>
<organism evidence="1 2">
    <name type="scientific">Alternaria atra</name>
    <dbReference type="NCBI Taxonomy" id="119953"/>
    <lineage>
        <taxon>Eukaryota</taxon>
        <taxon>Fungi</taxon>
        <taxon>Dikarya</taxon>
        <taxon>Ascomycota</taxon>
        <taxon>Pezizomycotina</taxon>
        <taxon>Dothideomycetes</taxon>
        <taxon>Pleosporomycetidae</taxon>
        <taxon>Pleosporales</taxon>
        <taxon>Pleosporineae</taxon>
        <taxon>Pleosporaceae</taxon>
        <taxon>Alternaria</taxon>
        <taxon>Alternaria sect. Ulocladioides</taxon>
    </lineage>
</organism>
<comment type="caution">
    <text evidence="1">The sequence shown here is derived from an EMBL/GenBank/DDBJ whole genome shotgun (WGS) entry which is preliminary data.</text>
</comment>
<name>A0A8J2N4E6_9PLEO</name>
<evidence type="ECO:0000313" key="1">
    <source>
        <dbReference type="EMBL" id="CAG5177751.1"/>
    </source>
</evidence>
<reference evidence="1" key="1">
    <citation type="submission" date="2021-05" db="EMBL/GenBank/DDBJ databases">
        <authorList>
            <person name="Stam R."/>
        </authorList>
    </citation>
    <scope>NUCLEOTIDE SEQUENCE</scope>
    <source>
        <strain evidence="1">CS162</strain>
    </source>
</reference>
<evidence type="ECO:0000313" key="2">
    <source>
        <dbReference type="Proteomes" id="UP000676310"/>
    </source>
</evidence>
<gene>
    <name evidence="1" type="ORF">ALTATR162_LOCUS8361</name>
</gene>
<sequence length="127" mass="14658">MLGFRTGLTNTPFEARVWEEGMALWEHFADFVALLKKRYDDPAKPNYLIEDTFFNPSLGCRALRDALNPGNAWQYMHDDGKLRSDTGIGHVCKQYSAVTFYDVSRIPTRAFVLFSQKIDYKVAGRIW</sequence>
<dbReference type="GeneID" id="67020463"/>
<dbReference type="InterPro" id="IPR027268">
    <property type="entry name" value="Peptidase_M4/M1_CTD_sf"/>
</dbReference>
<dbReference type="Proteomes" id="UP000676310">
    <property type="component" value="Unassembled WGS sequence"/>
</dbReference>
<dbReference type="EMBL" id="CAJRGZ010000023">
    <property type="protein sequence ID" value="CAG5177751.1"/>
    <property type="molecule type" value="Genomic_DNA"/>
</dbReference>
<protein>
    <submittedName>
        <fullName evidence="1">Uncharacterized protein</fullName>
    </submittedName>
</protein>
<dbReference type="Gene3D" id="1.10.390.10">
    <property type="entry name" value="Neutral Protease Domain 2"/>
    <property type="match status" value="1"/>
</dbReference>
<dbReference type="SUPFAM" id="SSF55486">
    <property type="entry name" value="Metalloproteases ('zincins'), catalytic domain"/>
    <property type="match status" value="1"/>
</dbReference>
<keyword evidence="2" id="KW-1185">Reference proteome</keyword>